<name>A0A7C3CGC5_9BACT</name>
<dbReference type="AlphaFoldDB" id="A0A7C3CGC5"/>
<dbReference type="EMBL" id="DRMH01000081">
    <property type="protein sequence ID" value="HFC98087.1"/>
    <property type="molecule type" value="Genomic_DNA"/>
</dbReference>
<evidence type="ECO:0000256" key="1">
    <source>
        <dbReference type="ARBA" id="ARBA00001947"/>
    </source>
</evidence>
<evidence type="ECO:0000256" key="5">
    <source>
        <dbReference type="ARBA" id="ARBA00022833"/>
    </source>
</evidence>
<keyword evidence="5" id="KW-0862">Zinc</keyword>
<keyword evidence="4" id="KW-0378">Hydrolase</keyword>
<evidence type="ECO:0000256" key="2">
    <source>
        <dbReference type="ARBA" id="ARBA00022670"/>
    </source>
</evidence>
<reference evidence="7" key="1">
    <citation type="journal article" date="2020" name="mSystems">
        <title>Genome- and Community-Level Interaction Insights into Carbon Utilization and Element Cycling Functions of Hydrothermarchaeota in Hydrothermal Sediment.</title>
        <authorList>
            <person name="Zhou Z."/>
            <person name="Liu Y."/>
            <person name="Xu W."/>
            <person name="Pan J."/>
            <person name="Luo Z.H."/>
            <person name="Li M."/>
        </authorList>
    </citation>
    <scope>NUCLEOTIDE SEQUENCE [LARGE SCALE GENOMIC DNA]</scope>
    <source>
        <strain evidence="7">HyVt-483</strain>
    </source>
</reference>
<organism evidence="7">
    <name type="scientific">Thermosulfurimonas dismutans</name>
    <dbReference type="NCBI Taxonomy" id="999894"/>
    <lineage>
        <taxon>Bacteria</taxon>
        <taxon>Pseudomonadati</taxon>
        <taxon>Thermodesulfobacteriota</taxon>
        <taxon>Thermodesulfobacteria</taxon>
        <taxon>Thermodesulfobacteriales</taxon>
        <taxon>Thermodesulfobacteriaceae</taxon>
        <taxon>Thermosulfurimonas</taxon>
    </lineage>
</organism>
<evidence type="ECO:0008006" key="8">
    <source>
        <dbReference type="Google" id="ProtNLM"/>
    </source>
</evidence>
<dbReference type="GO" id="GO:0046872">
    <property type="term" value="F:metal ion binding"/>
    <property type="evidence" value="ECO:0007669"/>
    <property type="project" value="UniProtKB-KW"/>
</dbReference>
<keyword evidence="2" id="KW-0645">Protease</keyword>
<keyword evidence="3" id="KW-0479">Metal-binding</keyword>
<dbReference type="InterPro" id="IPR024079">
    <property type="entry name" value="MetalloPept_cat_dom_sf"/>
</dbReference>
<dbReference type="GO" id="GO:0006508">
    <property type="term" value="P:proteolysis"/>
    <property type="evidence" value="ECO:0007669"/>
    <property type="project" value="UniProtKB-KW"/>
</dbReference>
<keyword evidence="6" id="KW-0482">Metalloprotease</keyword>
<dbReference type="Proteomes" id="UP000886043">
    <property type="component" value="Unassembled WGS sequence"/>
</dbReference>
<evidence type="ECO:0000256" key="6">
    <source>
        <dbReference type="ARBA" id="ARBA00023049"/>
    </source>
</evidence>
<dbReference type="CDD" id="cd11375">
    <property type="entry name" value="Peptidase_M54"/>
    <property type="match status" value="1"/>
</dbReference>
<accession>A0A7C3CGC5</accession>
<comment type="cofactor">
    <cofactor evidence="1">
        <name>Zn(2+)</name>
        <dbReference type="ChEBI" id="CHEBI:29105"/>
    </cofactor>
</comment>
<dbReference type="Pfam" id="PF07998">
    <property type="entry name" value="Peptidase_M54"/>
    <property type="match status" value="1"/>
</dbReference>
<gene>
    <name evidence="7" type="ORF">ENJ40_06480</name>
</gene>
<dbReference type="Gene3D" id="3.40.390.10">
    <property type="entry name" value="Collagenase (Catalytic Domain)"/>
    <property type="match status" value="1"/>
</dbReference>
<sequence>MFEMRRVLVVPIGRVFGPWLERFLRELSDFWRVQVELSRPITPPAAAFHPRLRKFFAPYVTEFLRSVSGEVDFVLGVCGEELYSPRSPLVFVEVSFSSRSALVSARNLQEFLFGTEPERLLVERLRKESIRALGHLLGLGSCPDPLCVMHPPSSLMELDLKGTDFCPQCRMRLQMLHLVRGEVRAAP</sequence>
<proteinExistence type="predicted"/>
<protein>
    <recommendedName>
        <fullName evidence="8">Peptidase zinc-dependent</fullName>
    </recommendedName>
</protein>
<evidence type="ECO:0000313" key="7">
    <source>
        <dbReference type="EMBL" id="HFC98087.1"/>
    </source>
</evidence>
<evidence type="ECO:0000256" key="4">
    <source>
        <dbReference type="ARBA" id="ARBA00022801"/>
    </source>
</evidence>
<dbReference type="GO" id="GO:0008237">
    <property type="term" value="F:metallopeptidase activity"/>
    <property type="evidence" value="ECO:0007669"/>
    <property type="project" value="UniProtKB-KW"/>
</dbReference>
<evidence type="ECO:0000256" key="3">
    <source>
        <dbReference type="ARBA" id="ARBA00022723"/>
    </source>
</evidence>
<dbReference type="InterPro" id="IPR012962">
    <property type="entry name" value="Pept_M54_archaemetzincn"/>
</dbReference>
<comment type="caution">
    <text evidence="7">The sequence shown here is derived from an EMBL/GenBank/DDBJ whole genome shotgun (WGS) entry which is preliminary data.</text>
</comment>
<dbReference type="PANTHER" id="PTHR15910:SF1">
    <property type="entry name" value="ARCHAEMETZINCIN-2"/>
    <property type="match status" value="1"/>
</dbReference>
<dbReference type="PANTHER" id="PTHR15910">
    <property type="entry name" value="ARCHAEMETZINCIN"/>
    <property type="match status" value="1"/>
</dbReference>